<dbReference type="Proteomes" id="UP000612055">
    <property type="component" value="Unassembled WGS sequence"/>
</dbReference>
<protein>
    <submittedName>
        <fullName evidence="1">Uncharacterized protein</fullName>
    </submittedName>
</protein>
<gene>
    <name evidence="1" type="ORF">HYH03_013645</name>
</gene>
<evidence type="ECO:0000313" key="1">
    <source>
        <dbReference type="EMBL" id="KAG2487801.1"/>
    </source>
</evidence>
<dbReference type="AlphaFoldDB" id="A0A835XPS4"/>
<organism evidence="1 2">
    <name type="scientific">Edaphochlamys debaryana</name>
    <dbReference type="NCBI Taxonomy" id="47281"/>
    <lineage>
        <taxon>Eukaryota</taxon>
        <taxon>Viridiplantae</taxon>
        <taxon>Chlorophyta</taxon>
        <taxon>core chlorophytes</taxon>
        <taxon>Chlorophyceae</taxon>
        <taxon>CS clade</taxon>
        <taxon>Chlamydomonadales</taxon>
        <taxon>Chlamydomonadales incertae sedis</taxon>
        <taxon>Edaphochlamys</taxon>
    </lineage>
</organism>
<proteinExistence type="predicted"/>
<sequence>MAGKEATASSVRQLPTTAEAEKVCNTNVTCTGFDSDGYVLFGTISKWSDAAMCSYAKIACPARPNYVVTEFYGIISRAPSGQTTPDKAEAACNADPTCQSWNNAGKFIKGPAESWVPVAGMCTYRKNATCPTKPGYITKVGLNWARTAPGGWMPYVDAESFCNTNASCTAFNQFGYYILGPITGWTPYSDMCSYQKITCPPKPNYVATAFAGIISRAPFSQVAAATAEAACNADRKCQSWNTAGTIIKGPASDWINVPGMCTYRKTGENLGQERG</sequence>
<dbReference type="OrthoDB" id="553534at2759"/>
<name>A0A835XPS4_9CHLO</name>
<reference evidence="1" key="1">
    <citation type="journal article" date="2020" name="bioRxiv">
        <title>Comparative genomics of Chlamydomonas.</title>
        <authorList>
            <person name="Craig R.J."/>
            <person name="Hasan A.R."/>
            <person name="Ness R.W."/>
            <person name="Keightley P.D."/>
        </authorList>
    </citation>
    <scope>NUCLEOTIDE SEQUENCE</scope>
    <source>
        <strain evidence="1">CCAP 11/70</strain>
    </source>
</reference>
<dbReference type="EMBL" id="JAEHOE010000092">
    <property type="protein sequence ID" value="KAG2487801.1"/>
    <property type="molecule type" value="Genomic_DNA"/>
</dbReference>
<evidence type="ECO:0000313" key="2">
    <source>
        <dbReference type="Proteomes" id="UP000612055"/>
    </source>
</evidence>
<comment type="caution">
    <text evidence="1">The sequence shown here is derived from an EMBL/GenBank/DDBJ whole genome shotgun (WGS) entry which is preliminary data.</text>
</comment>
<keyword evidence="2" id="KW-1185">Reference proteome</keyword>
<accession>A0A835XPS4</accession>